<dbReference type="Proteomes" id="UP000559626">
    <property type="component" value="Unassembled WGS sequence"/>
</dbReference>
<evidence type="ECO:0000313" key="3">
    <source>
        <dbReference type="Proteomes" id="UP000559626"/>
    </source>
</evidence>
<name>A0A7Y0FNF4_9BACT</name>
<reference evidence="2 3" key="1">
    <citation type="submission" date="2020-04" db="EMBL/GenBank/DDBJ databases">
        <title>Hymenobacter polaris sp. nov., isolated from Arctic soil.</title>
        <authorList>
            <person name="Dahal R.H."/>
        </authorList>
    </citation>
    <scope>NUCLEOTIDE SEQUENCE [LARGE SCALE GENOMIC DNA]</scope>
    <source>
        <strain evidence="2 3">RP-2-7</strain>
    </source>
</reference>
<dbReference type="InterPro" id="IPR029063">
    <property type="entry name" value="SAM-dependent_MTases_sf"/>
</dbReference>
<comment type="caution">
    <text evidence="2">The sequence shown here is derived from an EMBL/GenBank/DDBJ whole genome shotgun (WGS) entry which is preliminary data.</text>
</comment>
<dbReference type="RefSeq" id="WP_169532616.1">
    <property type="nucleotide sequence ID" value="NZ_JABBGH010000003.1"/>
</dbReference>
<keyword evidence="1 2" id="KW-0808">Transferase</keyword>
<keyword evidence="3" id="KW-1185">Reference proteome</keyword>
<dbReference type="PANTHER" id="PTHR43861">
    <property type="entry name" value="TRANS-ACONITATE 2-METHYLTRANSFERASE-RELATED"/>
    <property type="match status" value="1"/>
</dbReference>
<dbReference type="EMBL" id="JABBGH010000003">
    <property type="protein sequence ID" value="NML66912.1"/>
    <property type="molecule type" value="Genomic_DNA"/>
</dbReference>
<evidence type="ECO:0000256" key="1">
    <source>
        <dbReference type="ARBA" id="ARBA00022679"/>
    </source>
</evidence>
<protein>
    <submittedName>
        <fullName evidence="2">Class I SAM-dependent methyltransferase</fullName>
    </submittedName>
</protein>
<organism evidence="2 3">
    <name type="scientific">Hymenobacter polaris</name>
    <dbReference type="NCBI Taxonomy" id="2682546"/>
    <lineage>
        <taxon>Bacteria</taxon>
        <taxon>Pseudomonadati</taxon>
        <taxon>Bacteroidota</taxon>
        <taxon>Cytophagia</taxon>
        <taxon>Cytophagales</taxon>
        <taxon>Hymenobacteraceae</taxon>
        <taxon>Hymenobacter</taxon>
    </lineage>
</organism>
<sequence length="301" mass="33430">MNELLTACPICGSTKLQPRLRVPDRSVSQETFVLDECQRCGFLFTNPRPDAASIGRYYESAAYVSHNARAGGLVNQVYRLARFFTVRAKTRLITRLHGGRPGRLLDYGCGTGHFLAQARRAGWEVTGLEPNPQARADAEARVGVPIGEPAELATLPPASYDVITLWHVLEHVHTLDDTLAQLLAALRPGGLLLVAVPNADSHDARHYGPYWAAYDVPRHLYHFTPATMRRLLGRHGLRITHQLPLRLDAYYVSMLSEGLRPAEQARGRLATLRQGYRSNQHAAQHENNYSSVLYVAEAPPA</sequence>
<accession>A0A7Y0FNF4</accession>
<keyword evidence="2" id="KW-0489">Methyltransferase</keyword>
<dbReference type="Pfam" id="PF13489">
    <property type="entry name" value="Methyltransf_23"/>
    <property type="match status" value="1"/>
</dbReference>
<evidence type="ECO:0000313" key="2">
    <source>
        <dbReference type="EMBL" id="NML66912.1"/>
    </source>
</evidence>
<proteinExistence type="predicted"/>
<dbReference type="Gene3D" id="3.40.50.150">
    <property type="entry name" value="Vaccinia Virus protein VP39"/>
    <property type="match status" value="1"/>
</dbReference>
<dbReference type="GO" id="GO:0008168">
    <property type="term" value="F:methyltransferase activity"/>
    <property type="evidence" value="ECO:0007669"/>
    <property type="project" value="UniProtKB-KW"/>
</dbReference>
<dbReference type="CDD" id="cd02440">
    <property type="entry name" value="AdoMet_MTases"/>
    <property type="match status" value="1"/>
</dbReference>
<dbReference type="AlphaFoldDB" id="A0A7Y0FNF4"/>
<dbReference type="SUPFAM" id="SSF53335">
    <property type="entry name" value="S-adenosyl-L-methionine-dependent methyltransferases"/>
    <property type="match status" value="1"/>
</dbReference>
<gene>
    <name evidence="2" type="ORF">HHL22_17030</name>
</gene>
<dbReference type="PANTHER" id="PTHR43861:SF3">
    <property type="entry name" value="PUTATIVE (AFU_ORTHOLOGUE AFUA_2G14390)-RELATED"/>
    <property type="match status" value="1"/>
</dbReference>
<dbReference type="GO" id="GO:0032259">
    <property type="term" value="P:methylation"/>
    <property type="evidence" value="ECO:0007669"/>
    <property type="project" value="UniProtKB-KW"/>
</dbReference>